<dbReference type="AlphaFoldDB" id="A0A1E1W0M3"/>
<dbReference type="EMBL" id="GDQN01010541">
    <property type="protein sequence ID" value="JAT80513.1"/>
    <property type="molecule type" value="Transcribed_RNA"/>
</dbReference>
<dbReference type="OrthoDB" id="1055097at2759"/>
<evidence type="ECO:0000256" key="1">
    <source>
        <dbReference type="ARBA" id="ARBA00022614"/>
    </source>
</evidence>
<dbReference type="PANTHER" id="PTHR24373:SF275">
    <property type="entry name" value="TIR DOMAIN-CONTAINING PROTEIN"/>
    <property type="match status" value="1"/>
</dbReference>
<feature type="non-terminal residue" evidence="4">
    <location>
        <position position="1"/>
    </location>
</feature>
<accession>A0A1E1W0M3</accession>
<name>A0A1E1W0M3_PECGO</name>
<gene>
    <name evidence="4" type="ORF">g.17581</name>
</gene>
<dbReference type="InterPro" id="IPR003591">
    <property type="entry name" value="Leu-rich_rpt_typical-subtyp"/>
</dbReference>
<reference evidence="4" key="1">
    <citation type="submission" date="2015-09" db="EMBL/GenBank/DDBJ databases">
        <title>De novo assembly of Pectinophora gossypiella (Pink Bollworm) gut transcriptome.</title>
        <authorList>
            <person name="Tassone E.E."/>
        </authorList>
    </citation>
    <scope>NUCLEOTIDE SEQUENCE</scope>
</reference>
<dbReference type="Pfam" id="PF13855">
    <property type="entry name" value="LRR_8"/>
    <property type="match status" value="1"/>
</dbReference>
<dbReference type="InterPro" id="IPR032675">
    <property type="entry name" value="LRR_dom_sf"/>
</dbReference>
<dbReference type="PANTHER" id="PTHR24373">
    <property type="entry name" value="SLIT RELATED LEUCINE-RICH REPEAT NEURONAL PROTEIN"/>
    <property type="match status" value="1"/>
</dbReference>
<dbReference type="InterPro" id="IPR001611">
    <property type="entry name" value="Leu-rich_rpt"/>
</dbReference>
<keyword evidence="3" id="KW-0677">Repeat</keyword>
<sequence>TFEGLSSLPVLDISNTLLTAIKNGSFNGMTQLKELNISHSNISKIQFNSFSGTGLIEILDLSFNKLAEFFVNTTDLINVGRLILNNNLLTNISPNTFKG</sequence>
<protein>
    <submittedName>
        <fullName evidence="4">Uncharacterized protein</fullName>
    </submittedName>
</protein>
<dbReference type="SMART" id="SM00369">
    <property type="entry name" value="LRR_TYP"/>
    <property type="match status" value="3"/>
</dbReference>
<evidence type="ECO:0000256" key="3">
    <source>
        <dbReference type="ARBA" id="ARBA00022737"/>
    </source>
</evidence>
<dbReference type="InterPro" id="IPR050328">
    <property type="entry name" value="Dev_Immune_Receptor"/>
</dbReference>
<dbReference type="Gene3D" id="3.80.10.10">
    <property type="entry name" value="Ribonuclease Inhibitor"/>
    <property type="match status" value="1"/>
</dbReference>
<dbReference type="SUPFAM" id="SSF52058">
    <property type="entry name" value="L domain-like"/>
    <property type="match status" value="1"/>
</dbReference>
<keyword evidence="2" id="KW-0732">Signal</keyword>
<evidence type="ECO:0000313" key="4">
    <source>
        <dbReference type="EMBL" id="JAT80513.1"/>
    </source>
</evidence>
<feature type="non-terminal residue" evidence="4">
    <location>
        <position position="99"/>
    </location>
</feature>
<organism evidence="4">
    <name type="scientific">Pectinophora gossypiella</name>
    <name type="common">Cotton pink bollworm</name>
    <name type="synonym">Depressaria gossypiella</name>
    <dbReference type="NCBI Taxonomy" id="13191"/>
    <lineage>
        <taxon>Eukaryota</taxon>
        <taxon>Metazoa</taxon>
        <taxon>Ecdysozoa</taxon>
        <taxon>Arthropoda</taxon>
        <taxon>Hexapoda</taxon>
        <taxon>Insecta</taxon>
        <taxon>Pterygota</taxon>
        <taxon>Neoptera</taxon>
        <taxon>Endopterygota</taxon>
        <taxon>Lepidoptera</taxon>
        <taxon>Glossata</taxon>
        <taxon>Ditrysia</taxon>
        <taxon>Gelechioidea</taxon>
        <taxon>Gelechiidae</taxon>
        <taxon>Apatetrinae</taxon>
        <taxon>Pectinophora</taxon>
    </lineage>
</organism>
<keyword evidence="1" id="KW-0433">Leucine-rich repeat</keyword>
<proteinExistence type="predicted"/>
<evidence type="ECO:0000256" key="2">
    <source>
        <dbReference type="ARBA" id="ARBA00022729"/>
    </source>
</evidence>